<dbReference type="EMBL" id="BAAAZG010000016">
    <property type="protein sequence ID" value="GAA4071031.1"/>
    <property type="molecule type" value="Genomic_DNA"/>
</dbReference>
<comment type="caution">
    <text evidence="4">The sequence shown here is derived from an EMBL/GenBank/DDBJ whole genome shotgun (WGS) entry which is preliminary data.</text>
</comment>
<keyword evidence="2" id="KW-0503">Monooxygenase</keyword>
<name>A0ABP7VQY4_9ACTN</name>
<dbReference type="CDD" id="cd11029">
    <property type="entry name" value="CYP107-like"/>
    <property type="match status" value="1"/>
</dbReference>
<protein>
    <submittedName>
        <fullName evidence="4">Cytochrome P450</fullName>
    </submittedName>
</protein>
<sequence length="410" mass="44535">MQSSAVAPLVIDPTGSDLHGESARIRERGPATRVELPGGVQAWAVSDPELIRTLFTDPRVSKDPYQHWPTWINGGIGQDWPLFAWVVVRNMLTAYGDDHRRLRRLVSSAFTARRTAEMRPRIEAIAAGLLDELDAAAPGDVVDLREGYAYPLPIQVICELFGIEDRAAREEMRRCTDSFFHTSAGPEEVTHAFTRMQELLRDLVAAKRETPGDDLSSALIAARDEDSRLSEQELVDTLMLLISAGHETTVNLLGNAVHALLTHPDQLALVRDGRAGWDDVIEETLRAEGPIANIPLRFAVEDIPLDGGVTLGKGEPIIACLDAVGRDPGVNGPDAGDFDVTRAVKEHLAFGHGVHYCLGAPLARLEAAIALPALFERFPGMTLAAGPGEPAPQESFISNGRRSLPVRLKG</sequence>
<dbReference type="Gene3D" id="1.10.630.10">
    <property type="entry name" value="Cytochrome P450"/>
    <property type="match status" value="1"/>
</dbReference>
<evidence type="ECO:0000256" key="1">
    <source>
        <dbReference type="ARBA" id="ARBA00010617"/>
    </source>
</evidence>
<keyword evidence="2" id="KW-0408">Iron</keyword>
<dbReference type="RefSeq" id="WP_344946394.1">
    <property type="nucleotide sequence ID" value="NZ_BAAAZG010000016.1"/>
</dbReference>
<dbReference type="SUPFAM" id="SSF48264">
    <property type="entry name" value="Cytochrome P450"/>
    <property type="match status" value="1"/>
</dbReference>
<keyword evidence="2" id="KW-0560">Oxidoreductase</keyword>
<dbReference type="PRINTS" id="PR00385">
    <property type="entry name" value="P450"/>
</dbReference>
<dbReference type="Proteomes" id="UP001500683">
    <property type="component" value="Unassembled WGS sequence"/>
</dbReference>
<evidence type="ECO:0000313" key="4">
    <source>
        <dbReference type="EMBL" id="GAA4071031.1"/>
    </source>
</evidence>
<dbReference type="PRINTS" id="PR00359">
    <property type="entry name" value="BP450"/>
</dbReference>
<dbReference type="PANTHER" id="PTHR46696">
    <property type="entry name" value="P450, PUTATIVE (EUROFUNG)-RELATED"/>
    <property type="match status" value="1"/>
</dbReference>
<keyword evidence="2" id="KW-0349">Heme</keyword>
<dbReference type="PROSITE" id="PS00086">
    <property type="entry name" value="CYTOCHROME_P450"/>
    <property type="match status" value="1"/>
</dbReference>
<evidence type="ECO:0000313" key="5">
    <source>
        <dbReference type="Proteomes" id="UP001500683"/>
    </source>
</evidence>
<comment type="similarity">
    <text evidence="1 2">Belongs to the cytochrome P450 family.</text>
</comment>
<dbReference type="Pfam" id="PF00067">
    <property type="entry name" value="p450"/>
    <property type="match status" value="2"/>
</dbReference>
<feature type="region of interest" description="Disordered" evidence="3">
    <location>
        <begin position="1"/>
        <end position="21"/>
    </location>
</feature>
<evidence type="ECO:0000256" key="3">
    <source>
        <dbReference type="SAM" id="MobiDB-lite"/>
    </source>
</evidence>
<organism evidence="4 5">
    <name type="scientific">Actinomadura miaoliensis</name>
    <dbReference type="NCBI Taxonomy" id="430685"/>
    <lineage>
        <taxon>Bacteria</taxon>
        <taxon>Bacillati</taxon>
        <taxon>Actinomycetota</taxon>
        <taxon>Actinomycetes</taxon>
        <taxon>Streptosporangiales</taxon>
        <taxon>Thermomonosporaceae</taxon>
        <taxon>Actinomadura</taxon>
    </lineage>
</organism>
<keyword evidence="2" id="KW-0479">Metal-binding</keyword>
<accession>A0ABP7VQY4</accession>
<dbReference type="InterPro" id="IPR001128">
    <property type="entry name" value="Cyt_P450"/>
</dbReference>
<proteinExistence type="inferred from homology"/>
<dbReference type="PANTHER" id="PTHR46696:SF1">
    <property type="entry name" value="CYTOCHROME P450 YJIB-RELATED"/>
    <property type="match status" value="1"/>
</dbReference>
<dbReference type="InterPro" id="IPR002397">
    <property type="entry name" value="Cyt_P450_B"/>
</dbReference>
<dbReference type="InterPro" id="IPR017972">
    <property type="entry name" value="Cyt_P450_CS"/>
</dbReference>
<reference evidence="5" key="1">
    <citation type="journal article" date="2019" name="Int. J. Syst. Evol. Microbiol.">
        <title>The Global Catalogue of Microorganisms (GCM) 10K type strain sequencing project: providing services to taxonomists for standard genome sequencing and annotation.</title>
        <authorList>
            <consortium name="The Broad Institute Genomics Platform"/>
            <consortium name="The Broad Institute Genome Sequencing Center for Infectious Disease"/>
            <person name="Wu L."/>
            <person name="Ma J."/>
        </authorList>
    </citation>
    <scope>NUCLEOTIDE SEQUENCE [LARGE SCALE GENOMIC DNA]</scope>
    <source>
        <strain evidence="5">JCM 16702</strain>
    </source>
</reference>
<evidence type="ECO:0000256" key="2">
    <source>
        <dbReference type="RuleBase" id="RU000461"/>
    </source>
</evidence>
<dbReference type="InterPro" id="IPR036396">
    <property type="entry name" value="Cyt_P450_sf"/>
</dbReference>
<keyword evidence="5" id="KW-1185">Reference proteome</keyword>
<gene>
    <name evidence="4" type="ORF">GCM10022214_28500</name>
</gene>